<accession>A0ABM7ITQ9</accession>
<keyword evidence="1" id="KW-0472">Membrane</keyword>
<dbReference type="Proteomes" id="UP000466683">
    <property type="component" value="Chromosome"/>
</dbReference>
<keyword evidence="1" id="KW-1133">Transmembrane helix</keyword>
<reference evidence="2 3" key="1">
    <citation type="journal article" date="2019" name="Emerg. Microbes Infect.">
        <title>Comprehensive subspecies identification of 175 nontuberculous mycobacteria species based on 7547 genomic profiles.</title>
        <authorList>
            <person name="Matsumoto Y."/>
            <person name="Kinjo T."/>
            <person name="Motooka D."/>
            <person name="Nabeya D."/>
            <person name="Jung N."/>
            <person name="Uechi K."/>
            <person name="Horii T."/>
            <person name="Iida T."/>
            <person name="Fujita J."/>
            <person name="Nakamura S."/>
        </authorList>
    </citation>
    <scope>NUCLEOTIDE SEQUENCE [LARGE SCALE GENOMIC DNA]</scope>
    <source>
        <strain evidence="2 3">JCM 15653</strain>
    </source>
</reference>
<gene>
    <name evidence="2" type="ORF">MBOE_18720</name>
</gene>
<proteinExistence type="predicted"/>
<evidence type="ECO:0000313" key="3">
    <source>
        <dbReference type="Proteomes" id="UP000466683"/>
    </source>
</evidence>
<feature type="transmembrane region" description="Helical" evidence="1">
    <location>
        <begin position="26"/>
        <end position="50"/>
    </location>
</feature>
<name>A0ABM7ITQ9_9MYCO</name>
<dbReference type="EMBL" id="AP022579">
    <property type="protein sequence ID" value="BBX90223.1"/>
    <property type="molecule type" value="Genomic_DNA"/>
</dbReference>
<evidence type="ECO:0000313" key="2">
    <source>
        <dbReference type="EMBL" id="BBX90223.1"/>
    </source>
</evidence>
<keyword evidence="3" id="KW-1185">Reference proteome</keyword>
<sequence>MSLLPVDGKSMFDNVLAAGSHEPKSFLTFLTIGLVLSALFAAGAIGVAMIPSEAGERLDAERARLFTHSEAFWARWPNNRVFEAPYDELADEAIRCERVIEIYQRQRGTNVRPATGHARKIYDKANSQIAAYQAMLNSVHNAMHYAIAQGRGPQLPSN</sequence>
<evidence type="ECO:0000256" key="1">
    <source>
        <dbReference type="SAM" id="Phobius"/>
    </source>
</evidence>
<protein>
    <submittedName>
        <fullName evidence="2">Uncharacterized protein</fullName>
    </submittedName>
</protein>
<organism evidence="2 3">
    <name type="scientific">Mycolicibacterium boenickei</name>
    <dbReference type="NCBI Taxonomy" id="146017"/>
    <lineage>
        <taxon>Bacteria</taxon>
        <taxon>Bacillati</taxon>
        <taxon>Actinomycetota</taxon>
        <taxon>Actinomycetes</taxon>
        <taxon>Mycobacteriales</taxon>
        <taxon>Mycobacteriaceae</taxon>
        <taxon>Mycolicibacterium</taxon>
    </lineage>
</organism>
<keyword evidence="1" id="KW-0812">Transmembrane</keyword>